<dbReference type="Pfam" id="PF00005">
    <property type="entry name" value="ABC_tran"/>
    <property type="match status" value="1"/>
</dbReference>
<comment type="subcellular location">
    <subcellularLocation>
        <location evidence="1">Cell inner membrane</location>
        <topology evidence="1">Multi-pass membrane protein</topology>
    </subcellularLocation>
</comment>
<keyword evidence="5 11" id="KW-0812">Transmembrane</keyword>
<dbReference type="Proteomes" id="UP000265970">
    <property type="component" value="Unassembled WGS sequence"/>
</dbReference>
<dbReference type="GO" id="GO:0005524">
    <property type="term" value="F:ATP binding"/>
    <property type="evidence" value="ECO:0007669"/>
    <property type="project" value="UniProtKB-KW"/>
</dbReference>
<feature type="domain" description="ABC transmembrane type-1" evidence="13">
    <location>
        <begin position="16"/>
        <end position="298"/>
    </location>
</feature>
<keyword evidence="6" id="KW-0547">Nucleotide-binding</keyword>
<evidence type="ECO:0000256" key="2">
    <source>
        <dbReference type="ARBA" id="ARBA00022448"/>
    </source>
</evidence>
<reference evidence="14 15" key="1">
    <citation type="submission" date="2018-08" db="EMBL/GenBank/DDBJ databases">
        <title>A genome reference for cultivated species of the human gut microbiota.</title>
        <authorList>
            <person name="Zou Y."/>
            <person name="Xue W."/>
            <person name="Luo G."/>
        </authorList>
    </citation>
    <scope>NUCLEOTIDE SEQUENCE [LARGE SCALE GENOMIC DNA]</scope>
    <source>
        <strain evidence="14 15">AF13-3LB</strain>
    </source>
</reference>
<dbReference type="PANTHER" id="PTHR43394:SF1">
    <property type="entry name" value="ATP-BINDING CASSETTE SUB-FAMILY B MEMBER 10, MITOCHONDRIAL"/>
    <property type="match status" value="1"/>
</dbReference>
<dbReference type="PROSITE" id="PS00211">
    <property type="entry name" value="ABC_TRANSPORTER_1"/>
    <property type="match status" value="1"/>
</dbReference>
<dbReference type="EMBL" id="QRZV01000002">
    <property type="protein sequence ID" value="RGW09829.1"/>
    <property type="molecule type" value="Genomic_DNA"/>
</dbReference>
<evidence type="ECO:0000313" key="15">
    <source>
        <dbReference type="Proteomes" id="UP000265970"/>
    </source>
</evidence>
<evidence type="ECO:0000256" key="1">
    <source>
        <dbReference type="ARBA" id="ARBA00004429"/>
    </source>
</evidence>
<keyword evidence="4" id="KW-0997">Cell inner membrane</keyword>
<keyword evidence="3" id="KW-1003">Cell membrane</keyword>
<proteinExistence type="inferred from homology"/>
<dbReference type="SMART" id="SM00382">
    <property type="entry name" value="AAA"/>
    <property type="match status" value="1"/>
</dbReference>
<feature type="transmembrane region" description="Helical" evidence="11">
    <location>
        <begin position="269"/>
        <end position="288"/>
    </location>
</feature>
<keyword evidence="7 14" id="KW-0067">ATP-binding</keyword>
<dbReference type="PROSITE" id="PS50929">
    <property type="entry name" value="ABC_TM1F"/>
    <property type="match status" value="1"/>
</dbReference>
<dbReference type="SUPFAM" id="SSF52540">
    <property type="entry name" value="P-loop containing nucleoside triphosphate hydrolases"/>
    <property type="match status" value="1"/>
</dbReference>
<accession>A0A395XES1</accession>
<evidence type="ECO:0000256" key="10">
    <source>
        <dbReference type="ARBA" id="ARBA00023455"/>
    </source>
</evidence>
<dbReference type="Gene3D" id="3.40.50.300">
    <property type="entry name" value="P-loop containing nucleotide triphosphate hydrolases"/>
    <property type="match status" value="1"/>
</dbReference>
<feature type="transmembrane region" description="Helical" evidence="11">
    <location>
        <begin position="125"/>
        <end position="149"/>
    </location>
</feature>
<organism evidence="14 15">
    <name type="scientific">Bifidobacterium pseudolongum</name>
    <dbReference type="NCBI Taxonomy" id="1694"/>
    <lineage>
        <taxon>Bacteria</taxon>
        <taxon>Bacillati</taxon>
        <taxon>Actinomycetota</taxon>
        <taxon>Actinomycetes</taxon>
        <taxon>Bifidobacteriales</taxon>
        <taxon>Bifidobacteriaceae</taxon>
        <taxon>Bifidobacterium</taxon>
    </lineage>
</organism>
<keyword evidence="2" id="KW-0813">Transport</keyword>
<dbReference type="Pfam" id="PF00664">
    <property type="entry name" value="ABC_membrane"/>
    <property type="match status" value="1"/>
</dbReference>
<sequence>MRLVLRFMKPYRWLLALTVALMAVDVVGALLVPTLAARLLNEGTAAMSFHTMTVTALQMLAASLVAGCCAIGAGYCCSVLAARVAKDMRDAIYVKSLDLSVFDFRQFGTASMVTRTMSDVVNIQVAITNVIMMMLPVPFIFVVSLTFAFSLDTTLAWWLVGAMVCVCAIAVFILRSASPLYRRLQRLLDRIGAVLLENLTGVRVVRAFGKEAFEEARMNKAFSEYATTSIKANRLFANLDGLSYLFITLFIIVVYWMCGGRITAGAFQIGDIVAIIEYAVLALFYLMAAQMVIAMLPRALECCRRVREVLDARPSVSDPAEGEAVDMASRGPLADGEVLAFDDVTFRFADAEEDTLRHISFKARIGEMLAIIGATGSGKSTIASLAMRFHDASWGRVLVDGVDVRDMRQHDLRARIAYVQQRAWLFSGDVESNLLYRDAGAGEQDLDNALSIAQASAFIDQTEHGVATKVAQGGTNFSGGQRQRLSIARALVGDAQLVIFDDSFSALDFATDAALRKALREHMHDRAVLIIAQRVSTIAHADRIIVLDDGHVAGEGTHEELLGDCAVYQEIVASQTGASERR</sequence>
<dbReference type="InterPro" id="IPR017871">
    <property type="entry name" value="ABC_transporter-like_CS"/>
</dbReference>
<evidence type="ECO:0000259" key="13">
    <source>
        <dbReference type="PROSITE" id="PS50929"/>
    </source>
</evidence>
<feature type="transmembrane region" description="Helical" evidence="11">
    <location>
        <begin position="235"/>
        <end position="257"/>
    </location>
</feature>
<feature type="transmembrane region" description="Helical" evidence="11">
    <location>
        <begin position="60"/>
        <end position="82"/>
    </location>
</feature>
<evidence type="ECO:0000256" key="9">
    <source>
        <dbReference type="ARBA" id="ARBA00023136"/>
    </source>
</evidence>
<evidence type="ECO:0000256" key="11">
    <source>
        <dbReference type="SAM" id="Phobius"/>
    </source>
</evidence>
<dbReference type="InterPro" id="IPR003439">
    <property type="entry name" value="ABC_transporter-like_ATP-bd"/>
</dbReference>
<evidence type="ECO:0000259" key="12">
    <source>
        <dbReference type="PROSITE" id="PS50893"/>
    </source>
</evidence>
<dbReference type="AlphaFoldDB" id="A0A395XES1"/>
<dbReference type="GO" id="GO:0016887">
    <property type="term" value="F:ATP hydrolysis activity"/>
    <property type="evidence" value="ECO:0007669"/>
    <property type="project" value="InterPro"/>
</dbReference>
<keyword evidence="9 11" id="KW-0472">Membrane</keyword>
<dbReference type="Gene3D" id="1.20.1560.10">
    <property type="entry name" value="ABC transporter type 1, transmembrane domain"/>
    <property type="match status" value="1"/>
</dbReference>
<name>A0A395XES1_9BIFI</name>
<evidence type="ECO:0000313" key="14">
    <source>
        <dbReference type="EMBL" id="RGW09829.1"/>
    </source>
</evidence>
<evidence type="ECO:0000256" key="3">
    <source>
        <dbReference type="ARBA" id="ARBA00022475"/>
    </source>
</evidence>
<evidence type="ECO:0000256" key="6">
    <source>
        <dbReference type="ARBA" id="ARBA00022741"/>
    </source>
</evidence>
<dbReference type="FunFam" id="3.40.50.300:FF:000221">
    <property type="entry name" value="Multidrug ABC transporter ATP-binding protein"/>
    <property type="match status" value="1"/>
</dbReference>
<dbReference type="RefSeq" id="WP_118239067.1">
    <property type="nucleotide sequence ID" value="NZ_QRZV01000002.1"/>
</dbReference>
<dbReference type="InterPro" id="IPR003593">
    <property type="entry name" value="AAA+_ATPase"/>
</dbReference>
<feature type="domain" description="ABC transporter" evidence="12">
    <location>
        <begin position="339"/>
        <end position="574"/>
    </location>
</feature>
<dbReference type="PANTHER" id="PTHR43394">
    <property type="entry name" value="ATP-DEPENDENT PERMEASE MDL1, MITOCHONDRIAL"/>
    <property type="match status" value="1"/>
</dbReference>
<evidence type="ECO:0000256" key="8">
    <source>
        <dbReference type="ARBA" id="ARBA00022989"/>
    </source>
</evidence>
<feature type="transmembrane region" description="Helical" evidence="11">
    <location>
        <begin position="155"/>
        <end position="174"/>
    </location>
</feature>
<dbReference type="InterPro" id="IPR011527">
    <property type="entry name" value="ABC1_TM_dom"/>
</dbReference>
<dbReference type="InterPro" id="IPR027417">
    <property type="entry name" value="P-loop_NTPase"/>
</dbReference>
<dbReference type="CDD" id="cd18548">
    <property type="entry name" value="ABC_6TM_Tm287_like"/>
    <property type="match status" value="1"/>
</dbReference>
<dbReference type="SUPFAM" id="SSF90123">
    <property type="entry name" value="ABC transporter transmembrane region"/>
    <property type="match status" value="1"/>
</dbReference>
<dbReference type="PROSITE" id="PS50893">
    <property type="entry name" value="ABC_TRANSPORTER_2"/>
    <property type="match status" value="1"/>
</dbReference>
<protein>
    <submittedName>
        <fullName evidence="14">ABC transporter ATP-binding protein</fullName>
    </submittedName>
</protein>
<dbReference type="GO" id="GO:0005886">
    <property type="term" value="C:plasma membrane"/>
    <property type="evidence" value="ECO:0007669"/>
    <property type="project" value="UniProtKB-SubCell"/>
</dbReference>
<dbReference type="InterPro" id="IPR036640">
    <property type="entry name" value="ABC1_TM_sf"/>
</dbReference>
<dbReference type="InterPro" id="IPR039421">
    <property type="entry name" value="Type_1_exporter"/>
</dbReference>
<dbReference type="GO" id="GO:0015421">
    <property type="term" value="F:ABC-type oligopeptide transporter activity"/>
    <property type="evidence" value="ECO:0007669"/>
    <property type="project" value="TreeGrafter"/>
</dbReference>
<comment type="similarity">
    <text evidence="10">Belongs to the ABC transporter superfamily. Siderophore-Fe(3+) uptake transporter (SIUT) (TC 3.A.1.21) family.</text>
</comment>
<gene>
    <name evidence="14" type="ORF">DWV92_04270</name>
</gene>
<evidence type="ECO:0000256" key="4">
    <source>
        <dbReference type="ARBA" id="ARBA00022519"/>
    </source>
</evidence>
<evidence type="ECO:0000256" key="7">
    <source>
        <dbReference type="ARBA" id="ARBA00022840"/>
    </source>
</evidence>
<keyword evidence="8 11" id="KW-1133">Transmembrane helix</keyword>
<evidence type="ECO:0000256" key="5">
    <source>
        <dbReference type="ARBA" id="ARBA00022692"/>
    </source>
</evidence>
<comment type="caution">
    <text evidence="14">The sequence shown here is derived from an EMBL/GenBank/DDBJ whole genome shotgun (WGS) entry which is preliminary data.</text>
</comment>